<dbReference type="EMBL" id="JACHXU010000022">
    <property type="protein sequence ID" value="MBB3209256.1"/>
    <property type="molecule type" value="Genomic_DNA"/>
</dbReference>
<reference evidence="1 2" key="1">
    <citation type="submission" date="2020-08" db="EMBL/GenBank/DDBJ databases">
        <title>Genomic Encyclopedia of Type Strains, Phase III (KMG-III): the genomes of soil and plant-associated and newly described type strains.</title>
        <authorList>
            <person name="Whitman W."/>
        </authorList>
    </citation>
    <scope>NUCLEOTIDE SEQUENCE [LARGE SCALE GENOMIC DNA]</scope>
    <source>
        <strain evidence="1 2">CECT 8075</strain>
    </source>
</reference>
<name>A0A7W5H8Q6_9BACT</name>
<evidence type="ECO:0000313" key="1">
    <source>
        <dbReference type="EMBL" id="MBB3209256.1"/>
    </source>
</evidence>
<keyword evidence="2" id="KW-1185">Reference proteome</keyword>
<comment type="caution">
    <text evidence="1">The sequence shown here is derived from an EMBL/GenBank/DDBJ whole genome shotgun (WGS) entry which is preliminary data.</text>
</comment>
<evidence type="ECO:0000313" key="2">
    <source>
        <dbReference type="Proteomes" id="UP000536179"/>
    </source>
</evidence>
<dbReference type="AlphaFoldDB" id="A0A7W5H8Q6"/>
<organism evidence="1 2">
    <name type="scientific">Aporhodopirellula rubra</name>
    <dbReference type="NCBI Taxonomy" id="980271"/>
    <lineage>
        <taxon>Bacteria</taxon>
        <taxon>Pseudomonadati</taxon>
        <taxon>Planctomycetota</taxon>
        <taxon>Planctomycetia</taxon>
        <taxon>Pirellulales</taxon>
        <taxon>Pirellulaceae</taxon>
        <taxon>Aporhodopirellula</taxon>
    </lineage>
</organism>
<proteinExistence type="predicted"/>
<protein>
    <submittedName>
        <fullName evidence="1">Uncharacterized protein</fullName>
    </submittedName>
</protein>
<dbReference type="Proteomes" id="UP000536179">
    <property type="component" value="Unassembled WGS sequence"/>
</dbReference>
<gene>
    <name evidence="1" type="ORF">FHS27_005096</name>
</gene>
<accession>A0A7W5H8Q6</accession>
<sequence>MDVDEPPSSLRPPKRRSVKVSAGECSPLLIHIERPFLFGCNTNSSLRIGVWAKVACLGWLAHRKNLLSEVAFFTKGYSGDGSLPA</sequence>